<name>A0ABR9JGA8_9MICC</name>
<sequence length="98" mass="10385">MANFGVQRNRAGLRASSVVSEGGAALAFPAVQLSSLGSRVLVSHSAATEIIFGEDHSAEFLQGCTKSFVRVSRQGGSAVLKVADQRRIKRGCLADFLY</sequence>
<reference evidence="1 2" key="1">
    <citation type="submission" date="2020-10" db="EMBL/GenBank/DDBJ databases">
        <title>Sequencing the genomes of 1000 actinobacteria strains.</title>
        <authorList>
            <person name="Klenk H.-P."/>
        </authorList>
    </citation>
    <scope>NUCLEOTIDE SEQUENCE [LARGE SCALE GENOMIC DNA]</scope>
    <source>
        <strain evidence="1 2">DSM 15666</strain>
    </source>
</reference>
<organism evidence="1 2">
    <name type="scientific">Nesterenkonia lutea</name>
    <dbReference type="NCBI Taxonomy" id="272919"/>
    <lineage>
        <taxon>Bacteria</taxon>
        <taxon>Bacillati</taxon>
        <taxon>Actinomycetota</taxon>
        <taxon>Actinomycetes</taxon>
        <taxon>Micrococcales</taxon>
        <taxon>Micrococcaceae</taxon>
        <taxon>Nesterenkonia</taxon>
    </lineage>
</organism>
<comment type="caution">
    <text evidence="1">The sequence shown here is derived from an EMBL/GenBank/DDBJ whole genome shotgun (WGS) entry which is preliminary data.</text>
</comment>
<proteinExistence type="predicted"/>
<evidence type="ECO:0000313" key="1">
    <source>
        <dbReference type="EMBL" id="MBE1524963.1"/>
    </source>
</evidence>
<protein>
    <submittedName>
        <fullName evidence="1">Uncharacterized protein</fullName>
    </submittedName>
</protein>
<dbReference type="RefSeq" id="WP_192595904.1">
    <property type="nucleotide sequence ID" value="NZ_BAAALJ010000044.1"/>
</dbReference>
<gene>
    <name evidence="1" type="ORF">H4W27_002081</name>
</gene>
<accession>A0ABR9JGA8</accession>
<dbReference type="Proteomes" id="UP000643525">
    <property type="component" value="Unassembled WGS sequence"/>
</dbReference>
<evidence type="ECO:0000313" key="2">
    <source>
        <dbReference type="Proteomes" id="UP000643525"/>
    </source>
</evidence>
<dbReference type="EMBL" id="JADBED010000001">
    <property type="protein sequence ID" value="MBE1524963.1"/>
    <property type="molecule type" value="Genomic_DNA"/>
</dbReference>
<keyword evidence="2" id="KW-1185">Reference proteome</keyword>